<reference evidence="3 4" key="1">
    <citation type="submission" date="2017-10" db="EMBL/GenBank/DDBJ databases">
        <authorList>
            <person name="Regsiter A."/>
            <person name="William W."/>
        </authorList>
    </citation>
    <scope>NUCLEOTIDE SEQUENCE [LARGE SCALE GENOMIC DNA]</scope>
    <source>
        <strain evidence="1 4">CFBP6984</strain>
        <strain evidence="2 3">CFBP7430</strain>
    </source>
</reference>
<comment type="caution">
    <text evidence="2">The sequence shown here is derived from an EMBL/GenBank/DDBJ whole genome shotgun (WGS) entry which is preliminary data.</text>
</comment>
<accession>A0AB38E2D1</accession>
<protein>
    <submittedName>
        <fullName evidence="2">Uncharacterized protein</fullName>
    </submittedName>
</protein>
<dbReference type="EMBL" id="OCYS01000110">
    <property type="protein sequence ID" value="SON91233.1"/>
    <property type="molecule type" value="Genomic_DNA"/>
</dbReference>
<evidence type="ECO:0000313" key="4">
    <source>
        <dbReference type="Proteomes" id="UP000234181"/>
    </source>
</evidence>
<evidence type="ECO:0000313" key="2">
    <source>
        <dbReference type="EMBL" id="SON91233.1"/>
    </source>
</evidence>
<organism evidence="2 3">
    <name type="scientific">Xanthomonas campestris pv. phaseoli</name>
    <dbReference type="NCBI Taxonomy" id="317013"/>
    <lineage>
        <taxon>Bacteria</taxon>
        <taxon>Pseudomonadati</taxon>
        <taxon>Pseudomonadota</taxon>
        <taxon>Gammaproteobacteria</taxon>
        <taxon>Lysobacterales</taxon>
        <taxon>Lysobacteraceae</taxon>
        <taxon>Xanthomonas</taxon>
    </lineage>
</organism>
<dbReference type="EMBL" id="OCYT01000115">
    <property type="protein sequence ID" value="SON84452.1"/>
    <property type="molecule type" value="Genomic_DNA"/>
</dbReference>
<proteinExistence type="predicted"/>
<dbReference type="Proteomes" id="UP000234181">
    <property type="component" value="Unassembled WGS sequence"/>
</dbReference>
<evidence type="ECO:0000313" key="1">
    <source>
        <dbReference type="EMBL" id="SON84452.1"/>
    </source>
</evidence>
<sequence>MACGSANAVERQGKPVHGYAHAVHDHIDASERTWPRCGIPDDAMARPGLLLHAGAASCAWQRLNHP</sequence>
<gene>
    <name evidence="1" type="ORF">XAP6984_580042</name>
    <name evidence="2" type="ORF">XAP7430_540043</name>
</gene>
<dbReference type="Proteomes" id="UP000234166">
    <property type="component" value="Unassembled WGS sequence"/>
</dbReference>
<dbReference type="AlphaFoldDB" id="A0AB38E2D1"/>
<evidence type="ECO:0000313" key="3">
    <source>
        <dbReference type="Proteomes" id="UP000234166"/>
    </source>
</evidence>
<keyword evidence="4" id="KW-1185">Reference proteome</keyword>
<name>A0AB38E2D1_XANCH</name>